<gene>
    <name evidence="1" type="ORF">GCM10011378_07950</name>
</gene>
<reference evidence="2" key="1">
    <citation type="journal article" date="2019" name="Int. J. Syst. Evol. Microbiol.">
        <title>The Global Catalogue of Microorganisms (GCM) 10K type strain sequencing project: providing services to taxonomists for standard genome sequencing and annotation.</title>
        <authorList>
            <consortium name="The Broad Institute Genomics Platform"/>
            <consortium name="The Broad Institute Genome Sequencing Center for Infectious Disease"/>
            <person name="Wu L."/>
            <person name="Ma J."/>
        </authorList>
    </citation>
    <scope>NUCLEOTIDE SEQUENCE [LARGE SCALE GENOMIC DNA]</scope>
    <source>
        <strain evidence="2">CGMCC 1.12990</strain>
    </source>
</reference>
<organism evidence="1 2">
    <name type="scientific">Hymenobacter glacieicola</name>
    <dbReference type="NCBI Taxonomy" id="1562124"/>
    <lineage>
        <taxon>Bacteria</taxon>
        <taxon>Pseudomonadati</taxon>
        <taxon>Bacteroidota</taxon>
        <taxon>Cytophagia</taxon>
        <taxon>Cytophagales</taxon>
        <taxon>Hymenobacteraceae</taxon>
        <taxon>Hymenobacter</taxon>
    </lineage>
</organism>
<dbReference type="Proteomes" id="UP000601361">
    <property type="component" value="Unassembled WGS sequence"/>
</dbReference>
<protein>
    <submittedName>
        <fullName evidence="1">Uncharacterized protein</fullName>
    </submittedName>
</protein>
<accession>A0ABQ1WK85</accession>
<evidence type="ECO:0000313" key="2">
    <source>
        <dbReference type="Proteomes" id="UP000601361"/>
    </source>
</evidence>
<keyword evidence="2" id="KW-1185">Reference proteome</keyword>
<proteinExistence type="predicted"/>
<dbReference type="RefSeq" id="WP_188556527.1">
    <property type="nucleotide sequence ID" value="NZ_BMGS01000002.1"/>
</dbReference>
<evidence type="ECO:0000313" key="1">
    <source>
        <dbReference type="EMBL" id="GGG33929.1"/>
    </source>
</evidence>
<sequence length="100" mass="10966">MLSNKLTTARAEYYQAANRHAGAQHLYDHLLTQHALAGTAAEQAGLLLSTLRQEKKTAWSIYMRAVQEDTQARQLQVAAAQRAHFGVSMVISPPADYATA</sequence>
<name>A0ABQ1WK85_9BACT</name>
<dbReference type="EMBL" id="BMGS01000002">
    <property type="protein sequence ID" value="GGG33929.1"/>
    <property type="molecule type" value="Genomic_DNA"/>
</dbReference>
<comment type="caution">
    <text evidence="1">The sequence shown here is derived from an EMBL/GenBank/DDBJ whole genome shotgun (WGS) entry which is preliminary data.</text>
</comment>